<dbReference type="NCBIfam" id="NF006077">
    <property type="entry name" value="PRK08223.1"/>
    <property type="match status" value="1"/>
</dbReference>
<protein>
    <submittedName>
        <fullName evidence="2">Thiamine biosynthesis protein ThiF</fullName>
    </submittedName>
</protein>
<evidence type="ECO:0000313" key="3">
    <source>
        <dbReference type="Proteomes" id="UP000036902"/>
    </source>
</evidence>
<dbReference type="GO" id="GO:0061503">
    <property type="term" value="F:tRNA threonylcarbamoyladenosine dehydratase"/>
    <property type="evidence" value="ECO:0007669"/>
    <property type="project" value="TreeGrafter"/>
</dbReference>
<dbReference type="InterPro" id="IPR035985">
    <property type="entry name" value="Ubiquitin-activating_enz"/>
</dbReference>
<dbReference type="GO" id="GO:0061504">
    <property type="term" value="P:cyclic threonylcarbamoyladenosine biosynthetic process"/>
    <property type="evidence" value="ECO:0007669"/>
    <property type="project" value="TreeGrafter"/>
</dbReference>
<gene>
    <name evidence="2" type="ORF">AC731_019070</name>
</gene>
<dbReference type="Proteomes" id="UP000036902">
    <property type="component" value="Chromosome"/>
</dbReference>
<dbReference type="EMBL" id="CP014646">
    <property type="protein sequence ID" value="AMO38859.1"/>
    <property type="molecule type" value="Genomic_DNA"/>
</dbReference>
<proteinExistence type="predicted"/>
<dbReference type="InterPro" id="IPR000594">
    <property type="entry name" value="ThiF_NAD_FAD-bd"/>
</dbReference>
<keyword evidence="3" id="KW-1185">Reference proteome</keyword>
<dbReference type="PANTHER" id="PTHR43267:SF1">
    <property type="entry name" value="TRNA THREONYLCARBAMOYLADENOSINE DEHYDRATASE"/>
    <property type="match status" value="1"/>
</dbReference>
<evidence type="ECO:0000313" key="2">
    <source>
        <dbReference type="EMBL" id="AMO38859.1"/>
    </source>
</evidence>
<dbReference type="CDD" id="cd01483">
    <property type="entry name" value="E1_enzyme_family"/>
    <property type="match status" value="1"/>
</dbReference>
<feature type="domain" description="THIF-type NAD/FAD binding fold" evidence="1">
    <location>
        <begin position="22"/>
        <end position="273"/>
    </location>
</feature>
<dbReference type="Gene3D" id="3.40.50.720">
    <property type="entry name" value="NAD(P)-binding Rossmann-like Domain"/>
    <property type="match status" value="1"/>
</dbReference>
<evidence type="ECO:0000259" key="1">
    <source>
        <dbReference type="Pfam" id="PF00899"/>
    </source>
</evidence>
<sequence>MAPTYAHWRIILSAFNYDEAFSRNLGVVSPDQHQRLCNATVAIAGMGGVGGDYLISLVRAGVGGFHLAEFDEFELVNFNRQYGANMGTIGRRKLDVMVEYALQINPALRIKTFPEGISTGNIDAFLAGVDLAIDAVDAFAVDMHPLLINAASARGLATVAAVPLGLGAGVLAFGPEGMPYADYFAITPDMSEDEKIVQFMLGFAPEMYHLKYLDPKFINLKARKGPSSVAGCKLCTGFITTQALVALLHPEELRCVPWYTYLDARLGRFRHRRLWLGNRNPLQRIKSFVAKKRLEKLSPTA</sequence>
<organism evidence="2 3">
    <name type="scientific">Thauera humireducens</name>
    <dbReference type="NCBI Taxonomy" id="1134435"/>
    <lineage>
        <taxon>Bacteria</taxon>
        <taxon>Pseudomonadati</taxon>
        <taxon>Pseudomonadota</taxon>
        <taxon>Betaproteobacteria</taxon>
        <taxon>Rhodocyclales</taxon>
        <taxon>Zoogloeaceae</taxon>
        <taxon>Thauera</taxon>
    </lineage>
</organism>
<dbReference type="GO" id="GO:0008641">
    <property type="term" value="F:ubiquitin-like modifier activating enzyme activity"/>
    <property type="evidence" value="ECO:0007669"/>
    <property type="project" value="InterPro"/>
</dbReference>
<reference evidence="3" key="1">
    <citation type="submission" date="2016-03" db="EMBL/GenBank/DDBJ databases">
        <authorList>
            <person name="Ma C."/>
            <person name="Zhou S."/>
            <person name="Yang G."/>
        </authorList>
    </citation>
    <scope>NUCLEOTIDE SEQUENCE [LARGE SCALE GENOMIC DNA]</scope>
    <source>
        <strain evidence="3">SgZ-1</strain>
    </source>
</reference>
<dbReference type="AlphaFoldDB" id="A0A127KA73"/>
<dbReference type="PANTHER" id="PTHR43267">
    <property type="entry name" value="TRNA THREONYLCARBAMOYLADENOSINE DEHYDRATASE"/>
    <property type="match status" value="1"/>
</dbReference>
<dbReference type="KEGG" id="thu:AC731_019070"/>
<dbReference type="STRING" id="1134435.AC731_019070"/>
<dbReference type="SUPFAM" id="SSF69572">
    <property type="entry name" value="Activating enzymes of the ubiquitin-like proteins"/>
    <property type="match status" value="1"/>
</dbReference>
<dbReference type="InterPro" id="IPR045886">
    <property type="entry name" value="ThiF/MoeB/HesA"/>
</dbReference>
<dbReference type="Pfam" id="PF00899">
    <property type="entry name" value="ThiF"/>
    <property type="match status" value="1"/>
</dbReference>
<accession>A0A127KA73</accession>
<name>A0A127KA73_9RHOO</name>